<evidence type="ECO:0000313" key="8">
    <source>
        <dbReference type="Proteomes" id="UP000005203"/>
    </source>
</evidence>
<evidence type="ECO:0000256" key="6">
    <source>
        <dbReference type="SAM" id="Phobius"/>
    </source>
</evidence>
<dbReference type="InterPro" id="IPR018499">
    <property type="entry name" value="Tetraspanin/Peripherin"/>
</dbReference>
<evidence type="ECO:0000256" key="4">
    <source>
        <dbReference type="ARBA" id="ARBA00023136"/>
    </source>
</evidence>
<keyword evidence="2 6" id="KW-0812">Transmembrane</keyword>
<feature type="compositionally biased region" description="Low complexity" evidence="5">
    <location>
        <begin position="171"/>
        <end position="185"/>
    </location>
</feature>
<feature type="transmembrane region" description="Helical" evidence="6">
    <location>
        <begin position="269"/>
        <end position="287"/>
    </location>
</feature>
<comment type="subcellular location">
    <subcellularLocation>
        <location evidence="1">Membrane</location>
        <topology evidence="1">Multi-pass membrane protein</topology>
    </subcellularLocation>
</comment>
<dbReference type="PRINTS" id="PR00259">
    <property type="entry name" value="TMFOUR"/>
</dbReference>
<feature type="region of interest" description="Disordered" evidence="5">
    <location>
        <begin position="1"/>
        <end position="22"/>
    </location>
</feature>
<evidence type="ECO:0000256" key="3">
    <source>
        <dbReference type="ARBA" id="ARBA00022989"/>
    </source>
</evidence>
<feature type="transmembrane region" description="Helical" evidence="6">
    <location>
        <begin position="231"/>
        <end position="249"/>
    </location>
</feature>
<feature type="transmembrane region" description="Helical" evidence="6">
    <location>
        <begin position="427"/>
        <end position="453"/>
    </location>
</feature>
<keyword evidence="4 6" id="KW-0472">Membrane</keyword>
<dbReference type="SUPFAM" id="SSF48652">
    <property type="entry name" value="Tetraspanin"/>
    <property type="match status" value="1"/>
</dbReference>
<accession>A0A8B7KS98</accession>
<reference evidence="9" key="2">
    <citation type="submission" date="2025-04" db="UniProtKB">
        <authorList>
            <consortium name="RefSeq"/>
        </authorList>
    </citation>
    <scope>IDENTIFICATION</scope>
    <source>
        <strain evidence="9">DH4</strain>
        <tissue evidence="9">Whole body</tissue>
    </source>
</reference>
<evidence type="ECO:0000313" key="7">
    <source>
        <dbReference type="EnsemblMetazoa" id="XP_016773587"/>
    </source>
</evidence>
<dbReference type="CDD" id="cd03155">
    <property type="entry name" value="CD151_like_LEL"/>
    <property type="match status" value="1"/>
</dbReference>
<protein>
    <submittedName>
        <fullName evidence="9">CD151 antigen isoform X1</fullName>
    </submittedName>
</protein>
<dbReference type="AlphaFoldDB" id="A0A7M7M5Y7"/>
<evidence type="ECO:0000313" key="9">
    <source>
        <dbReference type="RefSeq" id="XP_016773587.1"/>
    </source>
</evidence>
<organism evidence="7">
    <name type="scientific">Apis mellifera</name>
    <name type="common">Honeybee</name>
    <dbReference type="NCBI Taxonomy" id="7460"/>
    <lineage>
        <taxon>Eukaryota</taxon>
        <taxon>Metazoa</taxon>
        <taxon>Ecdysozoa</taxon>
        <taxon>Arthropoda</taxon>
        <taxon>Hexapoda</taxon>
        <taxon>Insecta</taxon>
        <taxon>Pterygota</taxon>
        <taxon>Neoptera</taxon>
        <taxon>Endopterygota</taxon>
        <taxon>Hymenoptera</taxon>
        <taxon>Apocrita</taxon>
        <taxon>Aculeata</taxon>
        <taxon>Apoidea</taxon>
        <taxon>Anthophila</taxon>
        <taxon>Apidae</taxon>
        <taxon>Apis</taxon>
    </lineage>
</organism>
<evidence type="ECO:0000256" key="5">
    <source>
        <dbReference type="SAM" id="MobiDB-lite"/>
    </source>
</evidence>
<dbReference type="KEGG" id="ame:102656585"/>
<gene>
    <name evidence="7" type="primary">102656585</name>
    <name evidence="9" type="synonym">LOC102656585</name>
</gene>
<dbReference type="PANTHER" id="PTHR19282">
    <property type="entry name" value="TETRASPANIN"/>
    <property type="match status" value="1"/>
</dbReference>
<sequence length="461" mass="51459">MRSGKPAGTASQSRSSRRGGRCSSRLSLFSHFRAYYLRFLFHTKTNGLSLPPRDALCERISVIPLVHPINQVCPSWWIELICANKLLRYAISSLIRGTRETLQTCGESSSRRVYFFAVTRSSRERARTLSRHDTWPSSNEGKLSKILKWTCVSKIGLRLHTDDARVGDEVTSTTTTTTTTTTSATEPHESEETNRGIMAKSAERLPGTSTRLRTRDDGCCSVNFLKYVLHIYNVVLFLSGLVVGGIGIWTVISKHSYVSLMTTSTYPTLAYALIVAGVLAVVGSWLGCGGVTSENRCVLLIYVFVVMLVFVLEAGVGALARLYEEQVGPELKMNLNRTFLENYAVRRRETSAIDQMQIEFKCCGALRFEDWVVSEWHKDENVLKNGSLVPDSCCKTPTLLCGRRDHPSNIHYTGCIYKFLETTKDHLIILGAVGLGLSVLELFGIVLGSCLYIKLRHDFDD</sequence>
<evidence type="ECO:0000256" key="1">
    <source>
        <dbReference type="ARBA" id="ARBA00004141"/>
    </source>
</evidence>
<dbReference type="Proteomes" id="UP000005203">
    <property type="component" value="Linkage group LG2"/>
</dbReference>
<dbReference type="InterPro" id="IPR008952">
    <property type="entry name" value="Tetraspanin_EC2_sf"/>
</dbReference>
<dbReference type="RefSeq" id="XP_016773587.1">
    <property type="nucleotide sequence ID" value="XM_016918098.2"/>
</dbReference>
<evidence type="ECO:0000256" key="2">
    <source>
        <dbReference type="ARBA" id="ARBA00022692"/>
    </source>
</evidence>
<feature type="region of interest" description="Disordered" evidence="5">
    <location>
        <begin position="168"/>
        <end position="195"/>
    </location>
</feature>
<dbReference type="PANTHER" id="PTHR19282:SF544">
    <property type="entry name" value="TETRASPANIN"/>
    <property type="match status" value="1"/>
</dbReference>
<proteinExistence type="predicted"/>
<accession>A0A7M7M5Y7</accession>
<keyword evidence="8" id="KW-1185">Reference proteome</keyword>
<feature type="transmembrane region" description="Helical" evidence="6">
    <location>
        <begin position="299"/>
        <end position="323"/>
    </location>
</feature>
<dbReference type="Gene3D" id="1.10.1450.10">
    <property type="entry name" value="Tetraspanin"/>
    <property type="match status" value="1"/>
</dbReference>
<dbReference type="EnsemblMetazoa" id="XM_016918098">
    <property type="protein sequence ID" value="XP_016773587"/>
    <property type="gene ID" value="LOC102656585"/>
</dbReference>
<keyword evidence="3 6" id="KW-1133">Transmembrane helix</keyword>
<dbReference type="Pfam" id="PF00335">
    <property type="entry name" value="Tetraspanin"/>
    <property type="match status" value="1"/>
</dbReference>
<reference evidence="7" key="1">
    <citation type="submission" date="2021-01" db="UniProtKB">
        <authorList>
            <consortium name="EnsemblMetazoa"/>
        </authorList>
    </citation>
    <scope>IDENTIFICATION</scope>
    <source>
        <strain evidence="7">DH4</strain>
    </source>
</reference>
<dbReference type="GeneID" id="102656585"/>
<dbReference type="GO" id="GO:0005886">
    <property type="term" value="C:plasma membrane"/>
    <property type="evidence" value="ECO:0007669"/>
    <property type="project" value="TreeGrafter"/>
</dbReference>
<name>A0A7M7M5Y7_APIME</name>
<dbReference type="OrthoDB" id="9993879at2759"/>